<dbReference type="Gene3D" id="3.40.50.300">
    <property type="entry name" value="P-loop containing nucleotide triphosphate hydrolases"/>
    <property type="match status" value="2"/>
</dbReference>
<dbReference type="Pfam" id="PF00270">
    <property type="entry name" value="DEAD"/>
    <property type="match status" value="1"/>
</dbReference>
<dbReference type="InterPro" id="IPR055124">
    <property type="entry name" value="PIN-like_DDX60"/>
</dbReference>
<dbReference type="InterPro" id="IPR011545">
    <property type="entry name" value="DEAD/DEAH_box_helicase_dom"/>
</dbReference>
<dbReference type="InterPro" id="IPR014001">
    <property type="entry name" value="Helicase_ATP-bd"/>
</dbReference>
<evidence type="ECO:0000313" key="7">
    <source>
        <dbReference type="EMBL" id="KIM41415.1"/>
    </source>
</evidence>
<reference evidence="8" key="2">
    <citation type="submission" date="2015-01" db="EMBL/GenBank/DDBJ databases">
        <title>Evolutionary Origins and Diversification of the Mycorrhizal Mutualists.</title>
        <authorList>
            <consortium name="DOE Joint Genome Institute"/>
            <consortium name="Mycorrhizal Genomics Consortium"/>
            <person name="Kohler A."/>
            <person name="Kuo A."/>
            <person name="Nagy L.G."/>
            <person name="Floudas D."/>
            <person name="Copeland A."/>
            <person name="Barry K.W."/>
            <person name="Cichocki N."/>
            <person name="Veneault-Fourrey C."/>
            <person name="LaButti K."/>
            <person name="Lindquist E.A."/>
            <person name="Lipzen A."/>
            <person name="Lundell T."/>
            <person name="Morin E."/>
            <person name="Murat C."/>
            <person name="Riley R."/>
            <person name="Ohm R."/>
            <person name="Sun H."/>
            <person name="Tunlid A."/>
            <person name="Henrissat B."/>
            <person name="Grigoriev I.V."/>
            <person name="Hibbett D.S."/>
            <person name="Martin F."/>
        </authorList>
    </citation>
    <scope>NUCLEOTIDE SEQUENCE [LARGE SCALE GENOMIC DNA]</scope>
    <source>
        <strain evidence="8">h7</strain>
    </source>
</reference>
<dbReference type="GO" id="GO:0005524">
    <property type="term" value="F:ATP binding"/>
    <property type="evidence" value="ECO:0007669"/>
    <property type="project" value="UniProtKB-KW"/>
</dbReference>
<feature type="compositionally biased region" description="Basic and acidic residues" evidence="5">
    <location>
        <begin position="1192"/>
        <end position="1207"/>
    </location>
</feature>
<keyword evidence="3" id="KW-0347">Helicase</keyword>
<dbReference type="OrthoDB" id="2320933at2759"/>
<dbReference type="SUPFAM" id="SSF52540">
    <property type="entry name" value="P-loop containing nucleoside triphosphate hydrolases"/>
    <property type="match status" value="2"/>
</dbReference>
<dbReference type="InterPro" id="IPR059032">
    <property type="entry name" value="WHD_DDX60"/>
</dbReference>
<evidence type="ECO:0000313" key="8">
    <source>
        <dbReference type="Proteomes" id="UP000053424"/>
    </source>
</evidence>
<dbReference type="GO" id="GO:0004386">
    <property type="term" value="F:helicase activity"/>
    <property type="evidence" value="ECO:0007669"/>
    <property type="project" value="UniProtKB-KW"/>
</dbReference>
<keyword evidence="2" id="KW-0378">Hydrolase</keyword>
<dbReference type="Pfam" id="PF26076">
    <property type="entry name" value="WHD_DDX60"/>
    <property type="match status" value="1"/>
</dbReference>
<dbReference type="PANTHER" id="PTHR44533:SF4">
    <property type="entry name" value="DEAD_H RNA HELICASE, PUTATIVE-RELATED"/>
    <property type="match status" value="1"/>
</dbReference>
<feature type="region of interest" description="Disordered" evidence="5">
    <location>
        <begin position="1188"/>
        <end position="1208"/>
    </location>
</feature>
<evidence type="ECO:0000256" key="5">
    <source>
        <dbReference type="SAM" id="MobiDB-lite"/>
    </source>
</evidence>
<evidence type="ECO:0000256" key="4">
    <source>
        <dbReference type="ARBA" id="ARBA00022840"/>
    </source>
</evidence>
<proteinExistence type="predicted"/>
<sequence length="1752" mass="197848">MAMRHVLSDDDIKEPSIECSAAEVLSSHSIVLSLNMDLEEFDDPVGGPGSINLSGDQPYAQGLELLDALWFIKATRSARWMDLLGDYAGTEPFVIDGEALFQVVLDDPLLLIGKEGYSFQILHAYYNLESILNEFQRRSANFEIVFWDSTKHLTMRSGDPYFGMASRALARSMLFRHLSKLPFTIHVFDNAKDPLWVQYTLAKKPMFVMTNHGGLSEENGHETRTARILVQRAFLLEILSRGISIVLLEGAEYRDTKILSFVYEPRTLGTSDLLRAVHPAVVSAVRLLDGLLIQDHEVLDCHLRPRAAISNDDDGDTLFIVLRNLDIPSLIRRGVTAEVVYLFIVHSILVPTLRTQERAQVPRELGFELTRALRDDFLSPLFFGAASLLASYDYPFEIDGTVFGVLFVYVLLQGRDLESMLDLVIRDEAQRLWRLLDGPPLDFPGLSQIYHLPNPEYQDTTIQHNVIESRGILAFSHPILDEALPHISSEFVEEDSPSAKFDSGTKILDNQHWHNQKSILPHYLGGNKPKPVDEWAKRRALRASQRFMSTLHVQASSLTGASGAILRQIVIAPVGTVKNSQKKRKVIPQKKQPTLSSADKLRLKIKEEKEATSKTSSEIKWTQKISAMSNMSLSNKMELMTSLSRNTSIDTPEILLEMQLFRVHLEIEMWLEDPERKSPQVRDHYTVSIMKMMKDISLMRIMTPAVKNALSTVLIVLGFEVYIPALLSATKSVDRRLGFRFTKLIDTKTDRPLYPFMAITEHPIVWQLLFFGQFMDRSMDSSPDRRVSFEPDAWQRRVLDGINQNKSLLVVAPTSAGKTFISYYAMEKVLRESDDGILVYIAPTKALVSQIAAEVYARFSKNLKGKSCWAIHTRDFRIHDPQNCQILVTVPEMLATMLLSPPLARSWTPKIKRIVLDEIHSIGQQEGGAVWEQILLFAPCPIIGLSATIGAPQQFSDWLSDVQQAHGFEYDFIQHEHRYSHLRKFFHIIDGKATFKSLEDHRRSAAHDFSILSASSHLVQERFRVKGRINFDLESLNPTTFFADTSALLRQKDVLRYEARLKSIIQDLLEVFDPRDPTTPLGEVIESLQDPLLKKEEEAQSTLTRPAFKHDLLGLLADLHSNNDLPAILFNFDRSDCEIMLRQLLSQLEASEKAWRRQSPEWNRKLKQWEAWKAAAPARERAAAQLKKLKKSGKDEGDLRDAPETSWEKFFNPNEPSTQFSFVGHRSTYSKSDLEKDIADLAWVSNFPSWAFAALRRGIAVHHAGTLALGINAPAKTAVFCGDSPYLTALMYRQCAGRAGRRGYDLMGKVVFYGLPLDRVRRLVLSRLPTLGGNFPLTSTMILRLFSLLDGSNDADFAVRALKSVIDLPQITATSDAGRDRLLHHVRFSIEYLRRSRLLDKGGKPINLFNIVAHLYYTEPNNFALVALLRSGVIHEICNRSDLESAKREFMIIMANLFGRRYMSRIFAKEGNIEGLSSRYPSMIVLPPLPESARDVLLVHDKEILQIFSDYVSAFARNSENTMGQEEILPLSKISVCGNDTHRRAEMAQFYAHLQSNATPIITRSVFVANSGHGDVFSSVSELTRTSRAGLNLNEYAIPSMTHLTNTAENDTNTLEHRLNAYILDFYTHGQVETLARANGIRRGDVWYHLQDFALTLQTVEAALKQLLTHGASKVGSSSSESDQGMLDPVDDMEEMGVDDKDPEEGSEGVEAGEHTSDALGHEGLSDSDWNVYNVVTQVCKEFQEKFKAMWA</sequence>
<dbReference type="PANTHER" id="PTHR44533">
    <property type="entry name" value="DEAD/H RNA HELICASE, PUTATIVE-RELATED"/>
    <property type="match status" value="1"/>
</dbReference>
<evidence type="ECO:0000256" key="3">
    <source>
        <dbReference type="ARBA" id="ARBA00022806"/>
    </source>
</evidence>
<dbReference type="FunFam" id="3.40.50.300:FF:001039">
    <property type="entry name" value="ATP-dependent RNA helicase DDX60"/>
    <property type="match status" value="1"/>
</dbReference>
<evidence type="ECO:0000259" key="6">
    <source>
        <dbReference type="PROSITE" id="PS51192"/>
    </source>
</evidence>
<dbReference type="PROSITE" id="PS51192">
    <property type="entry name" value="HELICASE_ATP_BIND_1"/>
    <property type="match status" value="1"/>
</dbReference>
<dbReference type="InterPro" id="IPR052431">
    <property type="entry name" value="SKI2_subfamily_helicases"/>
</dbReference>
<dbReference type="Pfam" id="PF23002">
    <property type="entry name" value="PIN-like_DDX60"/>
    <property type="match status" value="1"/>
</dbReference>
<feature type="compositionally biased region" description="Acidic residues" evidence="5">
    <location>
        <begin position="1689"/>
        <end position="1708"/>
    </location>
</feature>
<name>A0A0C3BXV1_HEBCY</name>
<keyword evidence="1" id="KW-0547">Nucleotide-binding</keyword>
<dbReference type="SMART" id="SM00487">
    <property type="entry name" value="DEXDc"/>
    <property type="match status" value="1"/>
</dbReference>
<feature type="compositionally biased region" description="Basic and acidic residues" evidence="5">
    <location>
        <begin position="1712"/>
        <end position="1723"/>
    </location>
</feature>
<dbReference type="HOGENOM" id="CLU_002305_2_0_1"/>
<dbReference type="STRING" id="686832.A0A0C3BXV1"/>
<keyword evidence="4" id="KW-0067">ATP-binding</keyword>
<dbReference type="GO" id="GO:0003676">
    <property type="term" value="F:nucleic acid binding"/>
    <property type="evidence" value="ECO:0007669"/>
    <property type="project" value="InterPro"/>
</dbReference>
<dbReference type="InterPro" id="IPR027417">
    <property type="entry name" value="P-loop_NTPase"/>
</dbReference>
<accession>A0A0C3BXV1</accession>
<dbReference type="GO" id="GO:0005737">
    <property type="term" value="C:cytoplasm"/>
    <property type="evidence" value="ECO:0007669"/>
    <property type="project" value="TreeGrafter"/>
</dbReference>
<dbReference type="GO" id="GO:0016787">
    <property type="term" value="F:hydrolase activity"/>
    <property type="evidence" value="ECO:0007669"/>
    <property type="project" value="UniProtKB-KW"/>
</dbReference>
<dbReference type="CDD" id="cd18025">
    <property type="entry name" value="DEXHc_DDX60"/>
    <property type="match status" value="1"/>
</dbReference>
<dbReference type="EMBL" id="KN831780">
    <property type="protein sequence ID" value="KIM41415.1"/>
    <property type="molecule type" value="Genomic_DNA"/>
</dbReference>
<feature type="domain" description="Helicase ATP-binding" evidence="6">
    <location>
        <begin position="799"/>
        <end position="967"/>
    </location>
</feature>
<gene>
    <name evidence="7" type="ORF">M413DRAFT_27773</name>
</gene>
<organism evidence="7 8">
    <name type="scientific">Hebeloma cylindrosporum</name>
    <dbReference type="NCBI Taxonomy" id="76867"/>
    <lineage>
        <taxon>Eukaryota</taxon>
        <taxon>Fungi</taxon>
        <taxon>Dikarya</taxon>
        <taxon>Basidiomycota</taxon>
        <taxon>Agaricomycotina</taxon>
        <taxon>Agaricomycetes</taxon>
        <taxon>Agaricomycetidae</taxon>
        <taxon>Agaricales</taxon>
        <taxon>Agaricineae</taxon>
        <taxon>Hymenogastraceae</taxon>
        <taxon>Hebeloma</taxon>
    </lineage>
</organism>
<evidence type="ECO:0000256" key="1">
    <source>
        <dbReference type="ARBA" id="ARBA00022741"/>
    </source>
</evidence>
<keyword evidence="8" id="KW-1185">Reference proteome</keyword>
<reference evidence="7 8" key="1">
    <citation type="submission" date="2014-04" db="EMBL/GenBank/DDBJ databases">
        <authorList>
            <consortium name="DOE Joint Genome Institute"/>
            <person name="Kuo A."/>
            <person name="Gay G."/>
            <person name="Dore J."/>
            <person name="Kohler A."/>
            <person name="Nagy L.G."/>
            <person name="Floudas D."/>
            <person name="Copeland A."/>
            <person name="Barry K.W."/>
            <person name="Cichocki N."/>
            <person name="Veneault-Fourrey C."/>
            <person name="LaButti K."/>
            <person name="Lindquist E.A."/>
            <person name="Lipzen A."/>
            <person name="Lundell T."/>
            <person name="Morin E."/>
            <person name="Murat C."/>
            <person name="Sun H."/>
            <person name="Tunlid A."/>
            <person name="Henrissat B."/>
            <person name="Grigoriev I.V."/>
            <person name="Hibbett D.S."/>
            <person name="Martin F."/>
            <person name="Nordberg H.P."/>
            <person name="Cantor M.N."/>
            <person name="Hua S.X."/>
        </authorList>
    </citation>
    <scope>NUCLEOTIDE SEQUENCE [LARGE SCALE GENOMIC DNA]</scope>
    <source>
        <strain evidence="8">h7</strain>
    </source>
</reference>
<protein>
    <recommendedName>
        <fullName evidence="6">Helicase ATP-binding domain-containing protein</fullName>
    </recommendedName>
</protein>
<dbReference type="Proteomes" id="UP000053424">
    <property type="component" value="Unassembled WGS sequence"/>
</dbReference>
<evidence type="ECO:0000256" key="2">
    <source>
        <dbReference type="ARBA" id="ARBA00022801"/>
    </source>
</evidence>
<feature type="region of interest" description="Disordered" evidence="5">
    <location>
        <begin position="1671"/>
        <end position="1723"/>
    </location>
</feature>